<dbReference type="RefSeq" id="WP_081196498.1">
    <property type="nucleotide sequence ID" value="NZ_CP015900.2"/>
</dbReference>
<proteinExistence type="predicted"/>
<reference evidence="1" key="1">
    <citation type="journal article" date="2020" name="Mol. Microbiol.">
        <title>The CWPS Rubik's cube: Linking diversity of cell wall polysaccharide structures with the encoded biosynthetic machinery of selected Lactococcus lactis strains.</title>
        <authorList>
            <person name="Mahony J."/>
            <person name="Frantzen C."/>
            <person name="Vinogradov E."/>
            <person name="Sadovskaya I."/>
            <person name="Theodorou I."/>
            <person name="Kelleher P."/>
            <person name="Chapot-Chartier M.P."/>
            <person name="Cambillau C."/>
            <person name="Holo H."/>
            <person name="van Sinderen D."/>
        </authorList>
    </citation>
    <scope>NUCLEOTIDE SEQUENCE</scope>
    <source>
        <strain evidence="1">1196</strain>
    </source>
</reference>
<sequence>MVKYTNTKRFIKFPNAELAKGITNDELIVYGNLVLSQQLGFYDNQEIKVMTTVPLLMGILGWETSYRASKGLNRLFDSLNKLKSRGLIEFDTELTARNKDMFYITVNNFDETEKVELDFDWSSSKRTFSGFTKVSVEAFNELQEGYDLAIYIYAKYRQNNKFVYRISFEEWALILSVAKSNAFKAVKESNAVVPLGSGYDTETNKRETMAYATFDSVEGKEVEAEKVEADEDVAEKVKNFIEGDKLTDNLMKKVSDERVVGNVKLLKEIQDKGVHLTVEALQILKDTTDIWLAEQGSKKIKAMIKNKKGKYVYEQLVNKMNSQQEVQEARKAKAQAIEERRTIEKPDGVGYFSRFTVKSSEIIEQMVEAEYIIWNEEQSIWRVTRKYLEAVEYE</sequence>
<name>A0A896T837_LACLC</name>
<evidence type="ECO:0000313" key="1">
    <source>
        <dbReference type="EMBL" id="QSD62187.1"/>
    </source>
</evidence>
<gene>
    <name evidence="1" type="ORF">LL1196_0532</name>
</gene>
<accession>A0A896T837</accession>
<evidence type="ECO:0000313" key="2">
    <source>
        <dbReference type="Proteomes" id="UP000663552"/>
    </source>
</evidence>
<dbReference type="Proteomes" id="UP000663552">
    <property type="component" value="Chromosome"/>
</dbReference>
<dbReference type="AlphaFoldDB" id="A0A896T837"/>
<dbReference type="EMBL" id="CP032148">
    <property type="protein sequence ID" value="QSD62187.1"/>
    <property type="molecule type" value="Genomic_DNA"/>
</dbReference>
<protein>
    <submittedName>
        <fullName evidence="1">Uncharacterized protein</fullName>
    </submittedName>
</protein>
<organism evidence="1 2">
    <name type="scientific">Lactococcus lactis subsp. cremoris</name>
    <name type="common">Streptococcus cremoris</name>
    <dbReference type="NCBI Taxonomy" id="1359"/>
    <lineage>
        <taxon>Bacteria</taxon>
        <taxon>Bacillati</taxon>
        <taxon>Bacillota</taxon>
        <taxon>Bacilli</taxon>
        <taxon>Lactobacillales</taxon>
        <taxon>Streptococcaceae</taxon>
        <taxon>Lactococcus</taxon>
    </lineage>
</organism>